<name>A0A0A2UYN1_9BACI</name>
<evidence type="ECO:0000256" key="1">
    <source>
        <dbReference type="ARBA" id="ARBA00005417"/>
    </source>
</evidence>
<comment type="caution">
    <text evidence="6">The sequence shown here is derived from an EMBL/GenBank/DDBJ whole genome shotgun (WGS) entry which is preliminary data.</text>
</comment>
<dbReference type="RefSeq" id="WP_036779169.1">
    <property type="nucleotide sequence ID" value="NZ_AVBG01000001.1"/>
</dbReference>
<evidence type="ECO:0000256" key="2">
    <source>
        <dbReference type="ARBA" id="ARBA00022448"/>
    </source>
</evidence>
<dbReference type="Proteomes" id="UP000030153">
    <property type="component" value="Unassembled WGS sequence"/>
</dbReference>
<dbReference type="GO" id="GO:0005524">
    <property type="term" value="F:ATP binding"/>
    <property type="evidence" value="ECO:0007669"/>
    <property type="project" value="UniProtKB-KW"/>
</dbReference>
<evidence type="ECO:0000256" key="4">
    <source>
        <dbReference type="ARBA" id="ARBA00022840"/>
    </source>
</evidence>
<organism evidence="6 7">
    <name type="scientific">Pontibacillus chungwhensis BH030062</name>
    <dbReference type="NCBI Taxonomy" id="1385513"/>
    <lineage>
        <taxon>Bacteria</taxon>
        <taxon>Bacillati</taxon>
        <taxon>Bacillota</taxon>
        <taxon>Bacilli</taxon>
        <taxon>Bacillales</taxon>
        <taxon>Bacillaceae</taxon>
        <taxon>Pontibacillus</taxon>
    </lineage>
</organism>
<dbReference type="SUPFAM" id="SSF52540">
    <property type="entry name" value="P-loop containing nucleoside triphosphate hydrolases"/>
    <property type="match status" value="1"/>
</dbReference>
<keyword evidence="4 6" id="KW-0067">ATP-binding</keyword>
<dbReference type="Gene3D" id="3.40.50.300">
    <property type="entry name" value="P-loop containing nucleotide triphosphate hydrolases"/>
    <property type="match status" value="1"/>
</dbReference>
<gene>
    <name evidence="6" type="ORF">N780_12020</name>
</gene>
<reference evidence="6 7" key="1">
    <citation type="submission" date="2013-08" db="EMBL/GenBank/DDBJ databases">
        <title>Genome of Pontibacillus chungwhensis.</title>
        <authorList>
            <person name="Wang Q."/>
            <person name="Wang G."/>
        </authorList>
    </citation>
    <scope>NUCLEOTIDE SEQUENCE [LARGE SCALE GENOMIC DNA]</scope>
    <source>
        <strain evidence="6 7">BH030062</strain>
    </source>
</reference>
<dbReference type="AlphaFoldDB" id="A0A0A2UYN1"/>
<evidence type="ECO:0000259" key="5">
    <source>
        <dbReference type="PROSITE" id="PS50893"/>
    </source>
</evidence>
<keyword evidence="3" id="KW-0547">Nucleotide-binding</keyword>
<accession>A0A0A2UYN1</accession>
<evidence type="ECO:0000313" key="7">
    <source>
        <dbReference type="Proteomes" id="UP000030153"/>
    </source>
</evidence>
<dbReference type="InterPro" id="IPR050763">
    <property type="entry name" value="ABC_transporter_ATP-binding"/>
</dbReference>
<dbReference type="Pfam" id="PF00005">
    <property type="entry name" value="ABC_tran"/>
    <property type="match status" value="1"/>
</dbReference>
<dbReference type="SMART" id="SM00382">
    <property type="entry name" value="AAA"/>
    <property type="match status" value="1"/>
</dbReference>
<dbReference type="CDD" id="cd03230">
    <property type="entry name" value="ABC_DR_subfamily_A"/>
    <property type="match status" value="1"/>
</dbReference>
<dbReference type="EMBL" id="AVBG01000001">
    <property type="protein sequence ID" value="KGP93049.1"/>
    <property type="molecule type" value="Genomic_DNA"/>
</dbReference>
<evidence type="ECO:0000313" key="6">
    <source>
        <dbReference type="EMBL" id="KGP93049.1"/>
    </source>
</evidence>
<protein>
    <submittedName>
        <fullName evidence="6">ABC transporter ATP-binding protein</fullName>
    </submittedName>
</protein>
<proteinExistence type="inferred from homology"/>
<dbReference type="PROSITE" id="PS00211">
    <property type="entry name" value="ABC_TRANSPORTER_1"/>
    <property type="match status" value="1"/>
</dbReference>
<dbReference type="PROSITE" id="PS50893">
    <property type="entry name" value="ABC_TRANSPORTER_2"/>
    <property type="match status" value="1"/>
</dbReference>
<keyword evidence="7" id="KW-1185">Reference proteome</keyword>
<dbReference type="PANTHER" id="PTHR42711">
    <property type="entry name" value="ABC TRANSPORTER ATP-BINDING PROTEIN"/>
    <property type="match status" value="1"/>
</dbReference>
<feature type="domain" description="ABC transporter" evidence="5">
    <location>
        <begin position="2"/>
        <end position="227"/>
    </location>
</feature>
<dbReference type="eggNOG" id="COG1131">
    <property type="taxonomic scope" value="Bacteria"/>
</dbReference>
<keyword evidence="2" id="KW-0813">Transport</keyword>
<dbReference type="InterPro" id="IPR003593">
    <property type="entry name" value="AAA+_ATPase"/>
</dbReference>
<dbReference type="PANTHER" id="PTHR42711:SF5">
    <property type="entry name" value="ABC TRANSPORTER ATP-BINDING PROTEIN NATA"/>
    <property type="match status" value="1"/>
</dbReference>
<dbReference type="STRING" id="1385513.N780_12020"/>
<sequence length="302" mass="34379">MIHVENVTKSFSNGKGIFNVSFRVEEGDIFGFLGPNGAGKSTTIRQLMGFMKPNEGNLSISKYNCWEDAPTIQKFVGYLPGEIALIEKMKGTEFLNLLEDMRSLRGTSRKDALIDRFQFDPSIQIRKMSKGMKQKVGIVAAFMHDPSIYILDEPTSGLDPFMQREFLNLLGEERGRGKTILMSSHYFPEVERTCNRASIIKEGRIVRTDSMTDLRSLQTKKVEVTFEDEVEACSYADQFPDQVESRSYNRVIVPIKGSYDAFVTSLQNHSVTNMEMESQTLEEVFMDIYNHKNAPSDQEEEL</sequence>
<dbReference type="InterPro" id="IPR017871">
    <property type="entry name" value="ABC_transporter-like_CS"/>
</dbReference>
<dbReference type="InterPro" id="IPR003439">
    <property type="entry name" value="ABC_transporter-like_ATP-bd"/>
</dbReference>
<dbReference type="InterPro" id="IPR027417">
    <property type="entry name" value="P-loop_NTPase"/>
</dbReference>
<comment type="similarity">
    <text evidence="1">Belongs to the ABC transporter superfamily.</text>
</comment>
<evidence type="ECO:0000256" key="3">
    <source>
        <dbReference type="ARBA" id="ARBA00022741"/>
    </source>
</evidence>
<dbReference type="GO" id="GO:0016887">
    <property type="term" value="F:ATP hydrolysis activity"/>
    <property type="evidence" value="ECO:0007669"/>
    <property type="project" value="InterPro"/>
</dbReference>
<dbReference type="OrthoDB" id="9804819at2"/>